<reference evidence="1 2" key="1">
    <citation type="submission" date="2016-10" db="EMBL/GenBank/DDBJ databases">
        <authorList>
            <person name="de Groot N.N."/>
        </authorList>
    </citation>
    <scope>NUCLEOTIDE SEQUENCE [LARGE SCALE GENOMIC DNA]</scope>
    <source>
        <strain evidence="2">DSM 938 / 37b4</strain>
    </source>
</reference>
<evidence type="ECO:0000313" key="1">
    <source>
        <dbReference type="EMBL" id="SDF91920.1"/>
    </source>
</evidence>
<evidence type="ECO:0000313" key="2">
    <source>
        <dbReference type="Proteomes" id="UP000183812"/>
    </source>
</evidence>
<organism evidence="1 2">
    <name type="scientific">Rhodobacter capsulatus</name>
    <name type="common">Rhodopseudomonas capsulata</name>
    <dbReference type="NCBI Taxonomy" id="1061"/>
    <lineage>
        <taxon>Bacteria</taxon>
        <taxon>Pseudomonadati</taxon>
        <taxon>Pseudomonadota</taxon>
        <taxon>Alphaproteobacteria</taxon>
        <taxon>Rhodobacterales</taxon>
        <taxon>Rhodobacter group</taxon>
        <taxon>Rhodobacter</taxon>
    </lineage>
</organism>
<name>A0A1G7Q2S4_RHOCA</name>
<protein>
    <submittedName>
        <fullName evidence="1">Uncharacterized protein</fullName>
    </submittedName>
</protein>
<sequence length="42" mass="4343">MKGIITVGPDLAKNVFQAHGTDAEAICETSLRPGSSRSTPAD</sequence>
<dbReference type="AlphaFoldDB" id="A0A1G7Q2S4"/>
<dbReference type="Proteomes" id="UP000183812">
    <property type="component" value="Unassembled WGS sequence"/>
</dbReference>
<proteinExistence type="predicted"/>
<dbReference type="EMBL" id="FNAY01000021">
    <property type="protein sequence ID" value="SDF91920.1"/>
    <property type="molecule type" value="Genomic_DNA"/>
</dbReference>
<gene>
    <name evidence="1" type="ORF">SAMN04244550_03091</name>
</gene>
<accession>A0A1G7Q2S4</accession>